<dbReference type="PANTHER" id="PTHR42870:SF1">
    <property type="entry name" value="NON-SPECIFIC LIPID-TRANSFER PROTEIN-LIKE 2"/>
    <property type="match status" value="1"/>
</dbReference>
<dbReference type="SUPFAM" id="SSF53901">
    <property type="entry name" value="Thiolase-like"/>
    <property type="match status" value="1"/>
</dbReference>
<dbReference type="GO" id="GO:0008289">
    <property type="term" value="F:lipid binding"/>
    <property type="evidence" value="ECO:0007669"/>
    <property type="project" value="UniProtKB-KW"/>
</dbReference>
<evidence type="ECO:0000256" key="5">
    <source>
        <dbReference type="ARBA" id="ARBA00023121"/>
    </source>
</evidence>
<dbReference type="PIRSF" id="PIRSF000429">
    <property type="entry name" value="Ac-CoA_Ac_transf"/>
    <property type="match status" value="1"/>
</dbReference>
<dbReference type="Gene3D" id="3.40.47.10">
    <property type="match status" value="1"/>
</dbReference>
<keyword evidence="4" id="KW-0445">Lipid transport</keyword>
<evidence type="ECO:0000259" key="8">
    <source>
        <dbReference type="Pfam" id="PF22691"/>
    </source>
</evidence>
<dbReference type="GO" id="GO:0006869">
    <property type="term" value="P:lipid transport"/>
    <property type="evidence" value="ECO:0007669"/>
    <property type="project" value="UniProtKB-KW"/>
</dbReference>
<protein>
    <recommendedName>
        <fullName evidence="1">propanoyl-CoA C-acyltransferase</fullName>
        <ecNumber evidence="1">2.3.1.176</ecNumber>
    </recommendedName>
    <alternativeName>
        <fullName evidence="6">Propanoyl-CoA C-acyltransferase</fullName>
    </alternativeName>
</protein>
<evidence type="ECO:0000256" key="3">
    <source>
        <dbReference type="ARBA" id="ARBA00022679"/>
    </source>
</evidence>
<keyword evidence="2" id="KW-0813">Transport</keyword>
<evidence type="ECO:0000256" key="6">
    <source>
        <dbReference type="ARBA" id="ARBA00032316"/>
    </source>
</evidence>
<dbReference type="PANTHER" id="PTHR42870">
    <property type="entry name" value="ACETYL-COA C-ACETYLTRANSFERASE"/>
    <property type="match status" value="1"/>
</dbReference>
<dbReference type="Pfam" id="PF22691">
    <property type="entry name" value="Thiolase_C_1"/>
    <property type="match status" value="1"/>
</dbReference>
<dbReference type="InterPro" id="IPR020616">
    <property type="entry name" value="Thiolase_N"/>
</dbReference>
<proteinExistence type="predicted"/>
<dbReference type="InterPro" id="IPR055140">
    <property type="entry name" value="Thiolase_C_2"/>
</dbReference>
<reference evidence="9 10" key="1">
    <citation type="submission" date="2019-03" db="EMBL/GenBank/DDBJ databases">
        <title>Draft genome sequences of novel Actinobacteria.</title>
        <authorList>
            <person name="Sahin N."/>
            <person name="Ay H."/>
            <person name="Saygin H."/>
        </authorList>
    </citation>
    <scope>NUCLEOTIDE SEQUENCE [LARGE SCALE GENOMIC DNA]</scope>
    <source>
        <strain evidence="9 10">6K102</strain>
    </source>
</reference>
<dbReference type="GO" id="GO:0016747">
    <property type="term" value="F:acyltransferase activity, transferring groups other than amino-acyl groups"/>
    <property type="evidence" value="ECO:0007669"/>
    <property type="project" value="InterPro"/>
</dbReference>
<organism evidence="9 10">
    <name type="scientific">Nonomuraea mesophila</name>
    <dbReference type="NCBI Taxonomy" id="2530382"/>
    <lineage>
        <taxon>Bacteria</taxon>
        <taxon>Bacillati</taxon>
        <taxon>Actinomycetota</taxon>
        <taxon>Actinomycetes</taxon>
        <taxon>Streptosporangiales</taxon>
        <taxon>Streptosporangiaceae</taxon>
        <taxon>Nonomuraea</taxon>
    </lineage>
</organism>
<dbReference type="InterPro" id="IPR002155">
    <property type="entry name" value="Thiolase"/>
</dbReference>
<evidence type="ECO:0000256" key="4">
    <source>
        <dbReference type="ARBA" id="ARBA00023055"/>
    </source>
</evidence>
<feature type="domain" description="Thiolase N-terminal" evidence="7">
    <location>
        <begin position="9"/>
        <end position="192"/>
    </location>
</feature>
<dbReference type="NCBIfam" id="NF006102">
    <property type="entry name" value="PRK08256.1"/>
    <property type="match status" value="1"/>
</dbReference>
<dbReference type="Proteomes" id="UP000295136">
    <property type="component" value="Unassembled WGS sequence"/>
</dbReference>
<sequence>MALSDSNAVIAGVGMIPFAKAGRSDPYNTMGAEAARRALADAGLAYTDVQRAYAGYIYGDSMAGEATLYGLGLTGIPIMNVHNNCSSGSAALLLAREAVESGLADVALAVGFEQMEANVEGRWPERPHPLTELAKVVVGKYGMPEGDPGAALFYGAAGKQYVDDGVDPRTFAQIAVKARKHAAANPYAVFRDPLTVGEVLASRAIYGPLTKFQCCPPSSGAAAAVVVSKAYAAKHGLRGDVVIAGQAMETDSPSTFEGDMKKLISFDLSAGAAKSVYEQSGIGPDEVDVVELHDCFTTHEFLIYEALGLTPEGTAERFVLDGDNTYGGKVVTNPSGGLLSRGHPIGATGLAQCAELVWQLRGSAQDRQVQGARVALQHNVGLGGAAVVTMYRKVSA</sequence>
<dbReference type="CDD" id="cd00829">
    <property type="entry name" value="SCP-x_thiolase"/>
    <property type="match status" value="1"/>
</dbReference>
<comment type="caution">
    <text evidence="9">The sequence shown here is derived from an EMBL/GenBank/DDBJ whole genome shotgun (WGS) entry which is preliminary data.</text>
</comment>
<dbReference type="EMBL" id="SMLD01000068">
    <property type="protein sequence ID" value="TDE45157.1"/>
    <property type="molecule type" value="Genomic_DNA"/>
</dbReference>
<keyword evidence="5" id="KW-0446">Lipid-binding</keyword>
<name>A0A4R5F975_9ACTN</name>
<evidence type="ECO:0000256" key="1">
    <source>
        <dbReference type="ARBA" id="ARBA00012352"/>
    </source>
</evidence>
<evidence type="ECO:0000313" key="10">
    <source>
        <dbReference type="Proteomes" id="UP000295136"/>
    </source>
</evidence>
<dbReference type="InterPro" id="IPR016039">
    <property type="entry name" value="Thiolase-like"/>
</dbReference>
<keyword evidence="3" id="KW-0808">Transferase</keyword>
<evidence type="ECO:0000256" key="2">
    <source>
        <dbReference type="ARBA" id="ARBA00022448"/>
    </source>
</evidence>
<evidence type="ECO:0000259" key="7">
    <source>
        <dbReference type="Pfam" id="PF00108"/>
    </source>
</evidence>
<dbReference type="Pfam" id="PF00108">
    <property type="entry name" value="Thiolase_N"/>
    <property type="match status" value="1"/>
</dbReference>
<dbReference type="EC" id="2.3.1.176" evidence="1"/>
<dbReference type="PROSITE" id="PS00737">
    <property type="entry name" value="THIOLASE_2"/>
    <property type="match status" value="1"/>
</dbReference>
<feature type="domain" description="Thiolase C-terminal" evidence="8">
    <location>
        <begin position="261"/>
        <end position="388"/>
    </location>
</feature>
<accession>A0A4R5F975</accession>
<dbReference type="AlphaFoldDB" id="A0A4R5F975"/>
<keyword evidence="10" id="KW-1185">Reference proteome</keyword>
<evidence type="ECO:0000313" key="9">
    <source>
        <dbReference type="EMBL" id="TDE45157.1"/>
    </source>
</evidence>
<dbReference type="InterPro" id="IPR020613">
    <property type="entry name" value="Thiolase_CS"/>
</dbReference>
<gene>
    <name evidence="9" type="ORF">E1295_24485</name>
</gene>